<feature type="binding site" evidence="6">
    <location>
        <position position="145"/>
    </location>
    <ligand>
        <name>Zn(2+)</name>
        <dbReference type="ChEBI" id="CHEBI:29105"/>
    </ligand>
</feature>
<dbReference type="InterPro" id="IPR007715">
    <property type="entry name" value="Coq4"/>
</dbReference>
<dbReference type="GO" id="GO:0120539">
    <property type="term" value="F:4-hydroxy-3-methoxy-5-polyprenylbenzoate decarboxylase activity"/>
    <property type="evidence" value="ECO:0007669"/>
    <property type="project" value="UniProtKB-EC"/>
</dbReference>
<keyword evidence="3 6" id="KW-0496">Mitochondrion</keyword>
<evidence type="ECO:0000256" key="3">
    <source>
        <dbReference type="ARBA" id="ARBA00023128"/>
    </source>
</evidence>
<keyword evidence="2 6" id="KW-0999">Mitochondrion inner membrane</keyword>
<keyword evidence="6" id="KW-0479">Metal-binding</keyword>
<comment type="subcellular location">
    <subcellularLocation>
        <location evidence="6">Mitochondrion inner membrane</location>
        <topology evidence="6">Peripheral membrane protein</topology>
        <orientation evidence="6">Matrix side</orientation>
    </subcellularLocation>
</comment>
<comment type="function">
    <text evidence="6">Lyase that catalyzes the C1-decarboxylation of 4-hydroxy-3-methoxy-5-(all-trans-polyprenyl)benzoic acid into 2-methoxy-6-(all-trans-polyprenyl)phenol during ubiquinone biosynthesis.</text>
</comment>
<keyword evidence="4 6" id="KW-0472">Membrane</keyword>
<evidence type="ECO:0000256" key="4">
    <source>
        <dbReference type="ARBA" id="ARBA00023136"/>
    </source>
</evidence>
<evidence type="ECO:0000256" key="1">
    <source>
        <dbReference type="ARBA" id="ARBA00022688"/>
    </source>
</evidence>
<feature type="binding site" evidence="6">
    <location>
        <position position="133"/>
    </location>
    <ligand>
        <name>Zn(2+)</name>
        <dbReference type="ChEBI" id="CHEBI:29105"/>
    </ligand>
</feature>
<reference evidence="7" key="1">
    <citation type="journal article" date="2008" name="BMC Genomics">
        <title>A conifer genomics resource of 200,000 spruce (Picea spp.) ESTs and 6,464 high-quality, sequence-finished full-length cDNAs for Sitka spruce (Picea sitchensis).</title>
        <authorList>
            <person name="Ralph S.G."/>
            <person name="Chun H.J."/>
            <person name="Kolosova N."/>
            <person name="Cooper D."/>
            <person name="Oddy C."/>
            <person name="Ritland C.E."/>
            <person name="Kirkpatrick R."/>
            <person name="Moore R."/>
            <person name="Barber S."/>
            <person name="Holt R.A."/>
            <person name="Jones S.J."/>
            <person name="Marra M.A."/>
            <person name="Douglas C.J."/>
            <person name="Ritland K."/>
            <person name="Bohlmann J."/>
        </authorList>
    </citation>
    <scope>NUCLEOTIDE SEQUENCE</scope>
    <source>
        <tissue evidence="7">Bark</tissue>
    </source>
</reference>
<keyword evidence="6" id="KW-0862">Zinc</keyword>
<feature type="binding site" evidence="6">
    <location>
        <position position="130"/>
    </location>
    <ligand>
        <name>Zn(2+)</name>
        <dbReference type="ChEBI" id="CHEBI:29105"/>
    </ligand>
</feature>
<dbReference type="GO" id="GO:0031314">
    <property type="term" value="C:extrinsic component of mitochondrial inner membrane"/>
    <property type="evidence" value="ECO:0007669"/>
    <property type="project" value="UniProtKB-UniRule"/>
</dbReference>
<keyword evidence="5 6" id="KW-0456">Lyase</keyword>
<evidence type="ECO:0000256" key="6">
    <source>
        <dbReference type="HAMAP-Rule" id="MF_03111"/>
    </source>
</evidence>
<dbReference type="UniPathway" id="UPA00232"/>
<comment type="cofactor">
    <cofactor evidence="6">
        <name>Zn(2+)</name>
        <dbReference type="ChEBI" id="CHEBI:29105"/>
    </cofactor>
</comment>
<evidence type="ECO:0000313" key="7">
    <source>
        <dbReference type="EMBL" id="ABK22995.1"/>
    </source>
</evidence>
<proteinExistence type="evidence at transcript level"/>
<dbReference type="AlphaFoldDB" id="A9NQT4"/>
<dbReference type="PANTHER" id="PTHR12922">
    <property type="entry name" value="UBIQUINONE BIOSYNTHESIS PROTEIN"/>
    <property type="match status" value="1"/>
</dbReference>
<dbReference type="InterPro" id="IPR027540">
    <property type="entry name" value="Coq4_euk"/>
</dbReference>
<dbReference type="EMBL" id="EF083659">
    <property type="protein sequence ID" value="ABK22995.1"/>
    <property type="molecule type" value="mRNA"/>
</dbReference>
<evidence type="ECO:0000256" key="5">
    <source>
        <dbReference type="ARBA" id="ARBA00023239"/>
    </source>
</evidence>
<keyword evidence="1 6" id="KW-0831">Ubiquinone biosynthesis</keyword>
<accession>A9NQT4</accession>
<feature type="binding site" evidence="6">
    <location>
        <position position="129"/>
    </location>
    <ligand>
        <name>Zn(2+)</name>
        <dbReference type="ChEBI" id="CHEBI:29105"/>
    </ligand>
</feature>
<name>A9NQT4_PICSI</name>
<comment type="catalytic activity">
    <reaction evidence="6">
        <text>a 4-hydroxy-3-methoxy-5-(all-trans-polyprenyl)benzoate + H(+) = a 2-methoxy-6-(all-trans-polyprenyl)phenol + CO2</text>
        <dbReference type="Rhea" id="RHEA:81179"/>
        <dbReference type="Rhea" id="RHEA-COMP:9551"/>
        <dbReference type="Rhea" id="RHEA-COMP:10931"/>
        <dbReference type="ChEBI" id="CHEBI:15378"/>
        <dbReference type="ChEBI" id="CHEBI:16526"/>
        <dbReference type="ChEBI" id="CHEBI:62731"/>
        <dbReference type="ChEBI" id="CHEBI:84443"/>
        <dbReference type="EC" id="4.1.1.130"/>
    </reaction>
</comment>
<dbReference type="Pfam" id="PF05019">
    <property type="entry name" value="Coq4"/>
    <property type="match status" value="1"/>
</dbReference>
<comment type="subunit">
    <text evidence="6">Component of a multi-subunit COQ enzyme complex.</text>
</comment>
<sequence>MHIFEGQARVPLKGWQQAAVAVGSALGALMNPARADLIAALGETTGKLAFQNLLDRMKTSHEGRIILQERPRVISSSVGHAWDLPANTFGAAYAKFMGSRNFSPDDRPPVRFMDTEELAYVATRAREIHDFWHVLFNLPTNMIGESALKVVEFQQLYLPMCLLSTIGGSVRMKAKQREYFFKYYFPWAIRAGMSCTDIMSIYYEKHFHEDLELVRNRWGILPAPDLKNLRPPSKSQ</sequence>
<comment type="similarity">
    <text evidence="6">Belongs to the COQ4 family.</text>
</comment>
<dbReference type="HAMAP" id="MF_03111">
    <property type="entry name" value="Coq4"/>
    <property type="match status" value="1"/>
</dbReference>
<dbReference type="EC" id="4.1.1.130" evidence="6"/>
<organism evidence="7">
    <name type="scientific">Picea sitchensis</name>
    <name type="common">Sitka spruce</name>
    <name type="synonym">Pinus sitchensis</name>
    <dbReference type="NCBI Taxonomy" id="3332"/>
    <lineage>
        <taxon>Eukaryota</taxon>
        <taxon>Viridiplantae</taxon>
        <taxon>Streptophyta</taxon>
        <taxon>Embryophyta</taxon>
        <taxon>Tracheophyta</taxon>
        <taxon>Spermatophyta</taxon>
        <taxon>Pinopsida</taxon>
        <taxon>Pinidae</taxon>
        <taxon>Conifers I</taxon>
        <taxon>Pinales</taxon>
        <taxon>Pinaceae</taxon>
        <taxon>Picea</taxon>
    </lineage>
</organism>
<evidence type="ECO:0000256" key="2">
    <source>
        <dbReference type="ARBA" id="ARBA00022792"/>
    </source>
</evidence>
<dbReference type="GO" id="GO:0008270">
    <property type="term" value="F:zinc ion binding"/>
    <property type="evidence" value="ECO:0007669"/>
    <property type="project" value="UniProtKB-UniRule"/>
</dbReference>
<comment type="pathway">
    <text evidence="6">Cofactor biosynthesis; ubiquinone biosynthesis.</text>
</comment>
<protein>
    <recommendedName>
        <fullName evidence="6">Ubiquinone biosynthesis protein COQ4 homolog, mitochondrial</fullName>
    </recommendedName>
    <alternativeName>
        <fullName evidence="6">4-hydroxy-3-methoxy-5-polyprenylbenzoate decarboxylase</fullName>
        <ecNumber evidence="6">4.1.1.130</ecNumber>
    </alternativeName>
    <alternativeName>
        <fullName evidence="6">Coenzyme Q biosynthesis protein 4 homolog</fullName>
    </alternativeName>
</protein>
<dbReference type="OMA" id="WFEMINT"/>
<dbReference type="PANTHER" id="PTHR12922:SF7">
    <property type="entry name" value="UBIQUINONE BIOSYNTHESIS PROTEIN COQ4 HOMOLOG, MITOCHONDRIAL"/>
    <property type="match status" value="1"/>
</dbReference>